<feature type="region of interest" description="Disordered" evidence="1">
    <location>
        <begin position="206"/>
        <end position="339"/>
    </location>
</feature>
<evidence type="ECO:0000313" key="2">
    <source>
        <dbReference type="EMBL" id="CAG5098418.1"/>
    </source>
</evidence>
<keyword evidence="3" id="KW-1185">Reference proteome</keyword>
<sequence length="490" mass="53878">MKNSFDFAGGRKIAPVTPTNQVTKMDESSSESSDEEPPRKPSREVRRTVLVSKSPTPPPPKEPTPSPKSPTPAPVEKTPPPPPIKSPTPPLIVESRAQTSQTRVITPVDFDSDPEPLPEPNEERPPVAPPAPPALSAFKPAPEVRESEVMGVPKSKDVPSISYIAAQAAEAANKRSLKKADGEIDTSTGNYGLDFARNEKKFGTVKRFKIPNHRKPKIDIFGEPAKPQPEHNPPQTVHQAQGMNQRGTQGKSYAYHSSGSQFQGMPLHSSNQQSVPPRSHNRAPSAQASPTHRESNIPMPPLTPPLEDAENFNREINDQNPPSQMAPSVVGQAIPPQSYPQRGYYDDSTAHRRSVQQPIHQPAPIPEHPGHFRNHIPQYAQPPINEQMAPPPQNYYPAASYAPQDHTFTVPQQQYNRPYEYHQPAPLMHTANVLPSQTVGYAPSVVDQRSVSQAPPHQTNDKVIQYVIQLPRIHDQSVHAAGPAPQIIIK</sequence>
<protein>
    <submittedName>
        <fullName evidence="2">Oidioi.mRNA.OKI2018_I69.XSR.g15649.t2.cds</fullName>
    </submittedName>
</protein>
<reference evidence="2 3" key="1">
    <citation type="submission" date="2021-04" db="EMBL/GenBank/DDBJ databases">
        <authorList>
            <person name="Bliznina A."/>
        </authorList>
    </citation>
    <scope>NUCLEOTIDE SEQUENCE [LARGE SCALE GENOMIC DNA]</scope>
</reference>
<evidence type="ECO:0000256" key="1">
    <source>
        <dbReference type="SAM" id="MobiDB-lite"/>
    </source>
</evidence>
<organism evidence="2 3">
    <name type="scientific">Oikopleura dioica</name>
    <name type="common">Tunicate</name>
    <dbReference type="NCBI Taxonomy" id="34765"/>
    <lineage>
        <taxon>Eukaryota</taxon>
        <taxon>Metazoa</taxon>
        <taxon>Chordata</taxon>
        <taxon>Tunicata</taxon>
        <taxon>Appendicularia</taxon>
        <taxon>Copelata</taxon>
        <taxon>Oikopleuridae</taxon>
        <taxon>Oikopleura</taxon>
    </lineage>
</organism>
<accession>A0ABN7SHQ9</accession>
<dbReference type="EMBL" id="OU015569">
    <property type="protein sequence ID" value="CAG5098418.1"/>
    <property type="molecule type" value="Genomic_DNA"/>
</dbReference>
<feature type="compositionally biased region" description="Basic and acidic residues" evidence="1">
    <location>
        <begin position="36"/>
        <end position="47"/>
    </location>
</feature>
<gene>
    <name evidence="2" type="ORF">OKIOD_LOCUS7207</name>
</gene>
<name>A0ABN7SHQ9_OIKDI</name>
<feature type="region of interest" description="Disordered" evidence="1">
    <location>
        <begin position="1"/>
        <end position="152"/>
    </location>
</feature>
<feature type="compositionally biased region" description="Polar residues" evidence="1">
    <location>
        <begin position="233"/>
        <end position="290"/>
    </location>
</feature>
<feature type="compositionally biased region" description="Pro residues" evidence="1">
    <location>
        <begin position="55"/>
        <end position="90"/>
    </location>
</feature>
<dbReference type="Proteomes" id="UP001158576">
    <property type="component" value="Chromosome XSR"/>
</dbReference>
<feature type="compositionally biased region" description="Basic residues" evidence="1">
    <location>
        <begin position="206"/>
        <end position="216"/>
    </location>
</feature>
<proteinExistence type="predicted"/>
<evidence type="ECO:0000313" key="3">
    <source>
        <dbReference type="Proteomes" id="UP001158576"/>
    </source>
</evidence>